<evidence type="ECO:0000313" key="2">
    <source>
        <dbReference type="EMBL" id="PVH91179.1"/>
    </source>
</evidence>
<dbReference type="OrthoDB" id="5340163at2759"/>
<keyword evidence="1" id="KW-0472">Membrane</keyword>
<sequence length="110" mass="12745">YFTLCTLLDLSKEFLLTENAFSIYKGPISYLVNSETEEKIITAYTEFYILGVILLNLVILLQSNLLLEVFKDRDKDIRKQKALMLFIDRISYSYPKSARLVLKDLLVAKA</sequence>
<accession>A0A2V1D0N9</accession>
<evidence type="ECO:0000313" key="3">
    <source>
        <dbReference type="Proteomes" id="UP000244855"/>
    </source>
</evidence>
<dbReference type="Proteomes" id="UP000244855">
    <property type="component" value="Unassembled WGS sequence"/>
</dbReference>
<proteinExistence type="predicted"/>
<dbReference type="EMBL" id="KZ805935">
    <property type="protein sequence ID" value="PVH91179.1"/>
    <property type="molecule type" value="Genomic_DNA"/>
</dbReference>
<keyword evidence="1" id="KW-1133">Transmembrane helix</keyword>
<keyword evidence="1" id="KW-0812">Transmembrane</keyword>
<keyword evidence="3" id="KW-1185">Reference proteome</keyword>
<reference evidence="2 3" key="1">
    <citation type="journal article" date="2018" name="Sci. Rep.">
        <title>Comparative genomics provides insights into the lifestyle and reveals functional heterogeneity of dark septate endophytic fungi.</title>
        <authorList>
            <person name="Knapp D.G."/>
            <person name="Nemeth J.B."/>
            <person name="Barry K."/>
            <person name="Hainaut M."/>
            <person name="Henrissat B."/>
            <person name="Johnson J."/>
            <person name="Kuo A."/>
            <person name="Lim J.H.P."/>
            <person name="Lipzen A."/>
            <person name="Nolan M."/>
            <person name="Ohm R.A."/>
            <person name="Tamas L."/>
            <person name="Grigoriev I.V."/>
            <person name="Spatafora J.W."/>
            <person name="Nagy L.G."/>
            <person name="Kovacs G.M."/>
        </authorList>
    </citation>
    <scope>NUCLEOTIDE SEQUENCE [LARGE SCALE GENOMIC DNA]</scope>
    <source>
        <strain evidence="2 3">DSE2036</strain>
    </source>
</reference>
<name>A0A2V1D0N9_9PLEO</name>
<organism evidence="2 3">
    <name type="scientific">Periconia macrospinosa</name>
    <dbReference type="NCBI Taxonomy" id="97972"/>
    <lineage>
        <taxon>Eukaryota</taxon>
        <taxon>Fungi</taxon>
        <taxon>Dikarya</taxon>
        <taxon>Ascomycota</taxon>
        <taxon>Pezizomycotina</taxon>
        <taxon>Dothideomycetes</taxon>
        <taxon>Pleosporomycetidae</taxon>
        <taxon>Pleosporales</taxon>
        <taxon>Massarineae</taxon>
        <taxon>Periconiaceae</taxon>
        <taxon>Periconia</taxon>
    </lineage>
</organism>
<evidence type="ECO:0000256" key="1">
    <source>
        <dbReference type="SAM" id="Phobius"/>
    </source>
</evidence>
<dbReference type="AlphaFoldDB" id="A0A2V1D0N9"/>
<protein>
    <submittedName>
        <fullName evidence="2">Uncharacterized protein</fullName>
    </submittedName>
</protein>
<feature type="transmembrane region" description="Helical" evidence="1">
    <location>
        <begin position="47"/>
        <end position="70"/>
    </location>
</feature>
<feature type="non-terminal residue" evidence="2">
    <location>
        <position position="1"/>
    </location>
</feature>
<gene>
    <name evidence="2" type="ORF">DM02DRAFT_546309</name>
</gene>